<dbReference type="AlphaFoldDB" id="A0A0D2J4M7"/>
<keyword evidence="1 4" id="KW-0963">Cytoplasm</keyword>
<keyword evidence="6" id="KW-1185">Reference proteome</keyword>
<evidence type="ECO:0000256" key="3">
    <source>
        <dbReference type="ARBA" id="ARBA00023242"/>
    </source>
</evidence>
<dbReference type="RefSeq" id="XP_013893912.1">
    <property type="nucleotide sequence ID" value="XM_014038458.1"/>
</dbReference>
<dbReference type="PROSITE" id="PS51476">
    <property type="entry name" value="PROTEASOME_BETA_2"/>
    <property type="match status" value="1"/>
</dbReference>
<comment type="subcellular location">
    <subcellularLocation>
        <location evidence="4">Cytoplasm</location>
    </subcellularLocation>
    <subcellularLocation>
        <location evidence="4">Nucleus</location>
    </subcellularLocation>
</comment>
<organism evidence="5 6">
    <name type="scientific">Monoraphidium neglectum</name>
    <dbReference type="NCBI Taxonomy" id="145388"/>
    <lineage>
        <taxon>Eukaryota</taxon>
        <taxon>Viridiplantae</taxon>
        <taxon>Chlorophyta</taxon>
        <taxon>core chlorophytes</taxon>
        <taxon>Chlorophyceae</taxon>
        <taxon>CS clade</taxon>
        <taxon>Sphaeropleales</taxon>
        <taxon>Selenastraceae</taxon>
        <taxon>Monoraphidium</taxon>
    </lineage>
</organism>
<dbReference type="CDD" id="cd03759">
    <property type="entry name" value="proteasome_beta_type_3"/>
    <property type="match status" value="1"/>
</dbReference>
<sequence length="205" mass="22614">MSIYTYNGAAIIAMAGKDCVAIGSDLRFGVQLQTMTTDYKKVFQIHDRLFVGLGGLATDAQTLFERLVFRHNMYKLREERDMKASTFGNLLSSMLYEKRFGPYFASPVVAGLEPDGKPFLCGMDSIGALETAADFIVTGTNSESLFGMCESMWRPDLEADELFETLAQCLLSGIDRDALAGWGAVVYVIDKNKGVIARTLKGRMD</sequence>
<comment type="function">
    <text evidence="4">Component of the proteasome, a multicatalytic proteinase complex which is characterized by its ability to cleave peptides with Arg, Phe, Tyr, Leu, and Glu adjacent to the leaving group at neutral or slightly basic pH. The proteasome has an ATP-dependent proteolytic activity.</text>
</comment>
<dbReference type="PROSITE" id="PS00854">
    <property type="entry name" value="PROTEASOME_BETA_1"/>
    <property type="match status" value="1"/>
</dbReference>
<gene>
    <name evidence="5" type="ORF">MNEG_13071</name>
</gene>
<dbReference type="Proteomes" id="UP000054498">
    <property type="component" value="Unassembled WGS sequence"/>
</dbReference>
<dbReference type="InterPro" id="IPR023333">
    <property type="entry name" value="Proteasome_suB-type"/>
</dbReference>
<evidence type="ECO:0000256" key="1">
    <source>
        <dbReference type="ARBA" id="ARBA00022490"/>
    </source>
</evidence>
<dbReference type="InterPro" id="IPR016050">
    <property type="entry name" value="Proteasome_bsu_CS"/>
</dbReference>
<dbReference type="InterPro" id="IPR001353">
    <property type="entry name" value="Proteasome_sua/b"/>
</dbReference>
<dbReference type="OrthoDB" id="204949at2759"/>
<dbReference type="Gene3D" id="3.60.20.10">
    <property type="entry name" value="Glutamine Phosphoribosylpyrophosphate, subunit 1, domain 1"/>
    <property type="match status" value="1"/>
</dbReference>
<dbReference type="GO" id="GO:0043161">
    <property type="term" value="P:proteasome-mediated ubiquitin-dependent protein catabolic process"/>
    <property type="evidence" value="ECO:0007669"/>
    <property type="project" value="InterPro"/>
</dbReference>
<dbReference type="GO" id="GO:0005737">
    <property type="term" value="C:cytoplasm"/>
    <property type="evidence" value="ECO:0007669"/>
    <property type="project" value="UniProtKB-SubCell"/>
</dbReference>
<dbReference type="GO" id="GO:0019774">
    <property type="term" value="C:proteasome core complex, beta-subunit complex"/>
    <property type="evidence" value="ECO:0007669"/>
    <property type="project" value="InterPro"/>
</dbReference>
<dbReference type="GO" id="GO:0005634">
    <property type="term" value="C:nucleus"/>
    <property type="evidence" value="ECO:0007669"/>
    <property type="project" value="UniProtKB-SubCell"/>
</dbReference>
<evidence type="ECO:0000256" key="4">
    <source>
        <dbReference type="RuleBase" id="RU004203"/>
    </source>
</evidence>
<comment type="similarity">
    <text evidence="4">Belongs to the peptidase T1B family.</text>
</comment>
<evidence type="ECO:0000313" key="5">
    <source>
        <dbReference type="EMBL" id="KIY94892.1"/>
    </source>
</evidence>
<dbReference type="InterPro" id="IPR033811">
    <property type="entry name" value="Proteasome_beta_3"/>
</dbReference>
<dbReference type="PANTHER" id="PTHR32194:SF10">
    <property type="entry name" value="PROTEASOME SUBUNIT BETA TYPE-3"/>
    <property type="match status" value="1"/>
</dbReference>
<dbReference type="Pfam" id="PF00227">
    <property type="entry name" value="Proteasome"/>
    <property type="match status" value="1"/>
</dbReference>
<evidence type="ECO:0000256" key="2">
    <source>
        <dbReference type="ARBA" id="ARBA00022942"/>
    </source>
</evidence>
<dbReference type="SUPFAM" id="SSF56235">
    <property type="entry name" value="N-terminal nucleophile aminohydrolases (Ntn hydrolases)"/>
    <property type="match status" value="1"/>
</dbReference>
<keyword evidence="3 4" id="KW-0539">Nucleus</keyword>
<dbReference type="PANTHER" id="PTHR32194">
    <property type="entry name" value="METALLOPROTEASE TLDD"/>
    <property type="match status" value="1"/>
</dbReference>
<dbReference type="EMBL" id="KK103825">
    <property type="protein sequence ID" value="KIY94892.1"/>
    <property type="molecule type" value="Genomic_DNA"/>
</dbReference>
<dbReference type="KEGG" id="mng:MNEG_13071"/>
<keyword evidence="2 4" id="KW-0647">Proteasome</keyword>
<protein>
    <recommendedName>
        <fullName evidence="4">Proteasome subunit beta</fullName>
    </recommendedName>
</protein>
<dbReference type="FunFam" id="3.60.20.10:FF:000003">
    <property type="entry name" value="Proteasome subunit beta type-3"/>
    <property type="match status" value="1"/>
</dbReference>
<proteinExistence type="inferred from homology"/>
<reference evidence="5 6" key="1">
    <citation type="journal article" date="2013" name="BMC Genomics">
        <title>Reconstruction of the lipid metabolism for the microalga Monoraphidium neglectum from its genome sequence reveals characteristics suitable for biofuel production.</title>
        <authorList>
            <person name="Bogen C."/>
            <person name="Al-Dilaimi A."/>
            <person name="Albersmeier A."/>
            <person name="Wichmann J."/>
            <person name="Grundmann M."/>
            <person name="Rupp O."/>
            <person name="Lauersen K.J."/>
            <person name="Blifernez-Klassen O."/>
            <person name="Kalinowski J."/>
            <person name="Goesmann A."/>
            <person name="Mussgnug J.H."/>
            <person name="Kruse O."/>
        </authorList>
    </citation>
    <scope>NUCLEOTIDE SEQUENCE [LARGE SCALE GENOMIC DNA]</scope>
    <source>
        <strain evidence="5 6">SAG 48.87</strain>
    </source>
</reference>
<name>A0A0D2J4M7_9CHLO</name>
<dbReference type="InterPro" id="IPR029055">
    <property type="entry name" value="Ntn_hydrolases_N"/>
</dbReference>
<comment type="subunit">
    <text evidence="4">Component of the proteasome complex.</text>
</comment>
<accession>A0A0D2J4M7</accession>
<dbReference type="GeneID" id="25730497"/>
<evidence type="ECO:0000313" key="6">
    <source>
        <dbReference type="Proteomes" id="UP000054498"/>
    </source>
</evidence>
<dbReference type="STRING" id="145388.A0A0D2J4M7"/>